<dbReference type="NCBIfam" id="TIGR02937">
    <property type="entry name" value="sigma70-ECF"/>
    <property type="match status" value="1"/>
</dbReference>
<dbReference type="AlphaFoldDB" id="A0A3N4M975"/>
<accession>A0A3N4M975</accession>
<reference evidence="8" key="1">
    <citation type="submission" date="2018-11" db="EMBL/GenBank/DDBJ databases">
        <title>Chitinophaga lutea sp.nov., isolate from arsenic contaminated soil.</title>
        <authorList>
            <person name="Zong Y."/>
        </authorList>
    </citation>
    <scope>NUCLEOTIDE SEQUENCE [LARGE SCALE GENOMIC DNA]</scope>
    <source>
        <strain evidence="8">YLT18</strain>
    </source>
</reference>
<evidence type="ECO:0000256" key="1">
    <source>
        <dbReference type="ARBA" id="ARBA00010641"/>
    </source>
</evidence>
<dbReference type="SUPFAM" id="SSF88946">
    <property type="entry name" value="Sigma2 domain of RNA polymerase sigma factors"/>
    <property type="match status" value="1"/>
</dbReference>
<evidence type="ECO:0000259" key="5">
    <source>
        <dbReference type="Pfam" id="PF04542"/>
    </source>
</evidence>
<protein>
    <submittedName>
        <fullName evidence="7">Sigma-70 family RNA polymerase sigma factor</fullName>
    </submittedName>
</protein>
<dbReference type="Pfam" id="PF04542">
    <property type="entry name" value="Sigma70_r2"/>
    <property type="match status" value="1"/>
</dbReference>
<dbReference type="GO" id="GO:0016987">
    <property type="term" value="F:sigma factor activity"/>
    <property type="evidence" value="ECO:0007669"/>
    <property type="project" value="UniProtKB-KW"/>
</dbReference>
<dbReference type="EMBL" id="RMBX01000009">
    <property type="protein sequence ID" value="RPD39855.1"/>
    <property type="molecule type" value="Genomic_DNA"/>
</dbReference>
<keyword evidence="8" id="KW-1185">Reference proteome</keyword>
<name>A0A3N4M975_9BACT</name>
<dbReference type="GO" id="GO:0006352">
    <property type="term" value="P:DNA-templated transcription initiation"/>
    <property type="evidence" value="ECO:0007669"/>
    <property type="project" value="InterPro"/>
</dbReference>
<organism evidence="7 8">
    <name type="scientific">Chitinophaga barathri</name>
    <dbReference type="NCBI Taxonomy" id="1647451"/>
    <lineage>
        <taxon>Bacteria</taxon>
        <taxon>Pseudomonadati</taxon>
        <taxon>Bacteroidota</taxon>
        <taxon>Chitinophagia</taxon>
        <taxon>Chitinophagales</taxon>
        <taxon>Chitinophagaceae</taxon>
        <taxon>Chitinophaga</taxon>
    </lineage>
</organism>
<dbReference type="PANTHER" id="PTHR43133">
    <property type="entry name" value="RNA POLYMERASE ECF-TYPE SIGMA FACTO"/>
    <property type="match status" value="1"/>
</dbReference>
<dbReference type="SUPFAM" id="SSF88659">
    <property type="entry name" value="Sigma3 and sigma4 domains of RNA polymerase sigma factors"/>
    <property type="match status" value="1"/>
</dbReference>
<dbReference type="InterPro" id="IPR039425">
    <property type="entry name" value="RNA_pol_sigma-70-like"/>
</dbReference>
<feature type="domain" description="RNA polymerase sigma-70 region 2" evidence="5">
    <location>
        <begin position="12"/>
        <end position="78"/>
    </location>
</feature>
<dbReference type="InterPro" id="IPR013324">
    <property type="entry name" value="RNA_pol_sigma_r3/r4-like"/>
</dbReference>
<dbReference type="InterPro" id="IPR013325">
    <property type="entry name" value="RNA_pol_sigma_r2"/>
</dbReference>
<sequence length="181" mass="21347">MSSNDQSAFRALYEKYHHALYRRVFQLVRSSAESEDILQEVFITFWEKRRELCGHPAVGGWLFTVTFNRTVNHLKKKLREKHREQAAVEIAETPVNLAETEAQWKVLEEAIGQLSPQKRKVFQLCKLEGKTYEEASQLMGISRYTVKEYLGEVMRAIRDYVRQHPPYDTSFMLLLFLEIFL</sequence>
<dbReference type="Gene3D" id="1.10.10.10">
    <property type="entry name" value="Winged helix-like DNA-binding domain superfamily/Winged helix DNA-binding domain"/>
    <property type="match status" value="1"/>
</dbReference>
<evidence type="ECO:0000256" key="4">
    <source>
        <dbReference type="ARBA" id="ARBA00023163"/>
    </source>
</evidence>
<dbReference type="GO" id="GO:0003677">
    <property type="term" value="F:DNA binding"/>
    <property type="evidence" value="ECO:0007669"/>
    <property type="project" value="InterPro"/>
</dbReference>
<evidence type="ECO:0000256" key="2">
    <source>
        <dbReference type="ARBA" id="ARBA00023015"/>
    </source>
</evidence>
<dbReference type="InterPro" id="IPR014284">
    <property type="entry name" value="RNA_pol_sigma-70_dom"/>
</dbReference>
<gene>
    <name evidence="7" type="ORF">EG028_17155</name>
</gene>
<comment type="caution">
    <text evidence="7">The sequence shown here is derived from an EMBL/GenBank/DDBJ whole genome shotgun (WGS) entry which is preliminary data.</text>
</comment>
<keyword evidence="3" id="KW-0731">Sigma factor</keyword>
<evidence type="ECO:0000256" key="3">
    <source>
        <dbReference type="ARBA" id="ARBA00023082"/>
    </source>
</evidence>
<evidence type="ECO:0000259" key="6">
    <source>
        <dbReference type="Pfam" id="PF08281"/>
    </source>
</evidence>
<comment type="similarity">
    <text evidence="1">Belongs to the sigma-70 factor family. ECF subfamily.</text>
</comment>
<proteinExistence type="inferred from homology"/>
<dbReference type="InterPro" id="IPR007627">
    <property type="entry name" value="RNA_pol_sigma70_r2"/>
</dbReference>
<dbReference type="Proteomes" id="UP000279089">
    <property type="component" value="Unassembled WGS sequence"/>
</dbReference>
<dbReference type="Gene3D" id="1.10.1740.10">
    <property type="match status" value="1"/>
</dbReference>
<evidence type="ECO:0000313" key="8">
    <source>
        <dbReference type="Proteomes" id="UP000279089"/>
    </source>
</evidence>
<dbReference type="PANTHER" id="PTHR43133:SF46">
    <property type="entry name" value="RNA POLYMERASE SIGMA-70 FACTOR ECF SUBFAMILY"/>
    <property type="match status" value="1"/>
</dbReference>
<dbReference type="InterPro" id="IPR036388">
    <property type="entry name" value="WH-like_DNA-bd_sf"/>
</dbReference>
<dbReference type="Pfam" id="PF08281">
    <property type="entry name" value="Sigma70_r4_2"/>
    <property type="match status" value="1"/>
</dbReference>
<keyword evidence="2" id="KW-0805">Transcription regulation</keyword>
<evidence type="ECO:0000313" key="7">
    <source>
        <dbReference type="EMBL" id="RPD39855.1"/>
    </source>
</evidence>
<dbReference type="CDD" id="cd06171">
    <property type="entry name" value="Sigma70_r4"/>
    <property type="match status" value="1"/>
</dbReference>
<dbReference type="InterPro" id="IPR013249">
    <property type="entry name" value="RNA_pol_sigma70_r4_t2"/>
</dbReference>
<feature type="domain" description="RNA polymerase sigma factor 70 region 4 type 2" evidence="6">
    <location>
        <begin position="107"/>
        <end position="150"/>
    </location>
</feature>
<keyword evidence="4" id="KW-0804">Transcription</keyword>